<dbReference type="OrthoDB" id="5516926at2"/>
<dbReference type="AlphaFoldDB" id="A0A4S4FHG2"/>
<organism evidence="2 3">
    <name type="scientific">Naasia lichenicola</name>
    <dbReference type="NCBI Taxonomy" id="2565933"/>
    <lineage>
        <taxon>Bacteria</taxon>
        <taxon>Bacillati</taxon>
        <taxon>Actinomycetota</taxon>
        <taxon>Actinomycetes</taxon>
        <taxon>Micrococcales</taxon>
        <taxon>Microbacteriaceae</taxon>
        <taxon>Naasia</taxon>
    </lineage>
</organism>
<dbReference type="InterPro" id="IPR007922">
    <property type="entry name" value="DciA-like"/>
</dbReference>
<dbReference type="EMBL" id="SSSM01000005">
    <property type="protein sequence ID" value="THG29458.1"/>
    <property type="molecule type" value="Genomic_DNA"/>
</dbReference>
<reference evidence="2 3" key="1">
    <citation type="submission" date="2019-04" db="EMBL/GenBank/DDBJ databases">
        <authorList>
            <person name="Jiang L."/>
        </authorList>
    </citation>
    <scope>NUCLEOTIDE SEQUENCE [LARGE SCALE GENOMIC DNA]</scope>
    <source>
        <strain evidence="2 3">YIM 131853</strain>
    </source>
</reference>
<comment type="caution">
    <text evidence="2">The sequence shown here is derived from an EMBL/GenBank/DDBJ whole genome shotgun (WGS) entry which is preliminary data.</text>
</comment>
<dbReference type="RefSeq" id="WP_136427788.1">
    <property type="nucleotide sequence ID" value="NZ_SSSM01000005.1"/>
</dbReference>
<evidence type="ECO:0000313" key="3">
    <source>
        <dbReference type="Proteomes" id="UP000309133"/>
    </source>
</evidence>
<protein>
    <submittedName>
        <fullName evidence="2">DUF721 domain-containing protein</fullName>
    </submittedName>
</protein>
<dbReference type="Pfam" id="PF05258">
    <property type="entry name" value="DciA"/>
    <property type="match status" value="1"/>
</dbReference>
<dbReference type="PANTHER" id="PTHR36456">
    <property type="entry name" value="UPF0232 PROTEIN SCO3875"/>
    <property type="match status" value="1"/>
</dbReference>
<evidence type="ECO:0000313" key="2">
    <source>
        <dbReference type="EMBL" id="THG29458.1"/>
    </source>
</evidence>
<evidence type="ECO:0000256" key="1">
    <source>
        <dbReference type="SAM" id="MobiDB-lite"/>
    </source>
</evidence>
<name>A0A4S4FHG2_9MICO</name>
<sequence length="167" mass="18031">MRDDDGVIDEARAVYQRFRVSFGGQLARSPGPRRKRRQPGVGESVPFGAGRDPGTVGDALAGLTRSMGWEQSLAQSDLVAAWNEIAGPETAEHSTPTAVVDGVLQVDCDATAWATQLRLMRTEIVTRILQRYPEAGISSIVFNGPGTPNWKRGPRSVPGRGPRDTYG</sequence>
<keyword evidence="3" id="KW-1185">Reference proteome</keyword>
<accession>A0A4S4FHG2</accession>
<dbReference type="PANTHER" id="PTHR36456:SF1">
    <property type="entry name" value="UPF0232 PROTEIN SCO3875"/>
    <property type="match status" value="1"/>
</dbReference>
<feature type="region of interest" description="Disordered" evidence="1">
    <location>
        <begin position="25"/>
        <end position="53"/>
    </location>
</feature>
<feature type="region of interest" description="Disordered" evidence="1">
    <location>
        <begin position="143"/>
        <end position="167"/>
    </location>
</feature>
<dbReference type="Proteomes" id="UP000309133">
    <property type="component" value="Unassembled WGS sequence"/>
</dbReference>
<gene>
    <name evidence="2" type="ORF">E6C64_12220</name>
</gene>
<proteinExistence type="predicted"/>